<evidence type="ECO:0000256" key="4">
    <source>
        <dbReference type="ARBA" id="ARBA00022842"/>
    </source>
</evidence>
<feature type="domain" description="RNA-binding protein AU-1/Ribonuclease E/G" evidence="6">
    <location>
        <begin position="118"/>
        <end position="386"/>
    </location>
</feature>
<dbReference type="PANTHER" id="PTHR30001:SF0">
    <property type="entry name" value="RIBONUCLEASE G"/>
    <property type="match status" value="1"/>
</dbReference>
<dbReference type="CDD" id="cd04453">
    <property type="entry name" value="S1_RNase_E"/>
    <property type="match status" value="1"/>
</dbReference>
<reference evidence="7 8" key="1">
    <citation type="submission" date="2016-10" db="EMBL/GenBank/DDBJ databases">
        <authorList>
            <person name="de Groot N.N."/>
        </authorList>
    </citation>
    <scope>NUCLEOTIDE SEQUENCE [LARGE SCALE GENOMIC DNA]</scope>
    <source>
        <strain evidence="7 8">DSM 2895</strain>
    </source>
</reference>
<organism evidence="7 8">
    <name type="scientific">Aneurinibacillus migulanus</name>
    <name type="common">Bacillus migulanus</name>
    <dbReference type="NCBI Taxonomy" id="47500"/>
    <lineage>
        <taxon>Bacteria</taxon>
        <taxon>Bacillati</taxon>
        <taxon>Bacillota</taxon>
        <taxon>Bacilli</taxon>
        <taxon>Bacillales</taxon>
        <taxon>Paenibacillaceae</taxon>
        <taxon>Aneurinibacillus group</taxon>
        <taxon>Aneurinibacillus</taxon>
    </lineage>
</organism>
<dbReference type="AlphaFoldDB" id="A0A1G8TFQ6"/>
<dbReference type="InterPro" id="IPR004659">
    <property type="entry name" value="RNase_E/G"/>
</dbReference>
<dbReference type="InterPro" id="IPR019307">
    <property type="entry name" value="RNA-bd_AU-1/RNase_E/G"/>
</dbReference>
<evidence type="ECO:0000256" key="2">
    <source>
        <dbReference type="ARBA" id="ARBA00022723"/>
    </source>
</evidence>
<dbReference type="GeneID" id="42304760"/>
<dbReference type="GO" id="GO:0016787">
    <property type="term" value="F:hydrolase activity"/>
    <property type="evidence" value="ECO:0007669"/>
    <property type="project" value="UniProtKB-KW"/>
</dbReference>
<dbReference type="Proteomes" id="UP000182836">
    <property type="component" value="Unassembled WGS sequence"/>
</dbReference>
<dbReference type="GO" id="GO:0004540">
    <property type="term" value="F:RNA nuclease activity"/>
    <property type="evidence" value="ECO:0007669"/>
    <property type="project" value="InterPro"/>
</dbReference>
<protein>
    <submittedName>
        <fullName evidence="7">Ribonuclease G</fullName>
    </submittedName>
</protein>
<proteinExistence type="predicted"/>
<dbReference type="GO" id="GO:0046872">
    <property type="term" value="F:metal ion binding"/>
    <property type="evidence" value="ECO:0007669"/>
    <property type="project" value="UniProtKB-KW"/>
</dbReference>
<dbReference type="NCBIfam" id="TIGR00757">
    <property type="entry name" value="RNaseEG"/>
    <property type="match status" value="1"/>
</dbReference>
<accession>A0A1G8TFQ6</accession>
<gene>
    <name evidence="7" type="ORF">SAMN04487909_11733</name>
</gene>
<evidence type="ECO:0000313" key="7">
    <source>
        <dbReference type="EMBL" id="SDJ40386.1"/>
    </source>
</evidence>
<dbReference type="OrthoDB" id="9804278at2"/>
<keyword evidence="5" id="KW-0694">RNA-binding</keyword>
<dbReference type="PANTHER" id="PTHR30001">
    <property type="entry name" value="RIBONUCLEASE"/>
    <property type="match status" value="1"/>
</dbReference>
<keyword evidence="4" id="KW-0460">Magnesium</keyword>
<comment type="cofactor">
    <cofactor evidence="1">
        <name>Mg(2+)</name>
        <dbReference type="ChEBI" id="CHEBI:18420"/>
    </cofactor>
</comment>
<keyword evidence="2" id="KW-0479">Metal-binding</keyword>
<dbReference type="InterPro" id="IPR012340">
    <property type="entry name" value="NA-bd_OB-fold"/>
</dbReference>
<dbReference type="SUPFAM" id="SSF50249">
    <property type="entry name" value="Nucleic acid-binding proteins"/>
    <property type="match status" value="1"/>
</dbReference>
<sequence length="493" mass="56604">MRKIIVNAIGREERVAVLEGGRLVELYIERPEEHRIVGNIYKGKVENVLPGMQAAFIDIGMDKNAFLYVDDCLPPTIDKTKKKTPAINELITKGQQLTVQVSKEAFGTKGARVTTQVSLPGRYVVYLPDVSYIGVSRRIQREKERERLRSIIRDILRPEEGVILRTLAAGVTQAELEADILFLRARWEQVQTDKRDARPPSLMYEDISLVSRVVRDFVSDDVEEVIIDSRPRYAEVRTLLGRYQPQLEEKIRLYNGREDIFAHYDLDGEIERALRRKVWLKSGGYLVIDQTEALTVFDVNTGKFTGSHDLEETVVKTNLEACREIARQLRLRNVGGIIIIDFIDMAVEEHRNQVRDCMEVELRKDKTKTHLLGFTQLGLLEMTRKKERHNLADVLQRSCPCCEEKGRILAEETLLGMLERELIGYSRNDRADAVLVEVHPHVARYFLEHGYTGELKDSTGMDVRIKESTTLDEQHYRIAFIGSEEEVRARAEA</sequence>
<evidence type="ECO:0000259" key="6">
    <source>
        <dbReference type="Pfam" id="PF10150"/>
    </source>
</evidence>
<dbReference type="EMBL" id="FNED01000017">
    <property type="protein sequence ID" value="SDJ40386.1"/>
    <property type="molecule type" value="Genomic_DNA"/>
</dbReference>
<dbReference type="GO" id="GO:0003723">
    <property type="term" value="F:RNA binding"/>
    <property type="evidence" value="ECO:0007669"/>
    <property type="project" value="UniProtKB-KW"/>
</dbReference>
<name>A0A1G8TFQ6_ANEMI</name>
<evidence type="ECO:0000256" key="1">
    <source>
        <dbReference type="ARBA" id="ARBA00001946"/>
    </source>
</evidence>
<dbReference type="GO" id="GO:0006364">
    <property type="term" value="P:rRNA processing"/>
    <property type="evidence" value="ECO:0007669"/>
    <property type="project" value="TreeGrafter"/>
</dbReference>
<dbReference type="Pfam" id="PF10150">
    <property type="entry name" value="RNase_E_G"/>
    <property type="match status" value="1"/>
</dbReference>
<dbReference type="Gene3D" id="2.40.50.140">
    <property type="entry name" value="Nucleic acid-binding proteins"/>
    <property type="match status" value="1"/>
</dbReference>
<evidence type="ECO:0000256" key="3">
    <source>
        <dbReference type="ARBA" id="ARBA00022801"/>
    </source>
</evidence>
<dbReference type="Gene3D" id="3.40.1260.20">
    <property type="entry name" value="Ribonuclease E, catalytic domain"/>
    <property type="match status" value="1"/>
</dbReference>
<dbReference type="RefSeq" id="WP_052812237.1">
    <property type="nucleotide sequence ID" value="NZ_BJOA01000038.1"/>
</dbReference>
<evidence type="ECO:0000313" key="8">
    <source>
        <dbReference type="Proteomes" id="UP000182836"/>
    </source>
</evidence>
<evidence type="ECO:0000256" key="5">
    <source>
        <dbReference type="ARBA" id="ARBA00022884"/>
    </source>
</evidence>
<keyword evidence="3" id="KW-0378">Hydrolase</keyword>
<dbReference type="GO" id="GO:0005737">
    <property type="term" value="C:cytoplasm"/>
    <property type="evidence" value="ECO:0007669"/>
    <property type="project" value="TreeGrafter"/>
</dbReference>